<dbReference type="OrthoDB" id="4847639at2759"/>
<proteinExistence type="predicted"/>
<comment type="caution">
    <text evidence="1">The sequence shown here is derived from an EMBL/GenBank/DDBJ whole genome shotgun (WGS) entry which is preliminary data.</text>
</comment>
<evidence type="ECO:0000313" key="1">
    <source>
        <dbReference type="EMBL" id="KAH6695532.1"/>
    </source>
</evidence>
<dbReference type="EMBL" id="JAGSXJ010000002">
    <property type="protein sequence ID" value="KAH6695532.1"/>
    <property type="molecule type" value="Genomic_DNA"/>
</dbReference>
<gene>
    <name evidence="1" type="ORF">F5X68DRAFT_198546</name>
</gene>
<evidence type="ECO:0000313" key="2">
    <source>
        <dbReference type="Proteomes" id="UP000770015"/>
    </source>
</evidence>
<reference evidence="1" key="1">
    <citation type="journal article" date="2021" name="Nat. Commun.">
        <title>Genetic determinants of endophytism in the Arabidopsis root mycobiome.</title>
        <authorList>
            <person name="Mesny F."/>
            <person name="Miyauchi S."/>
            <person name="Thiergart T."/>
            <person name="Pickel B."/>
            <person name="Atanasova L."/>
            <person name="Karlsson M."/>
            <person name="Huettel B."/>
            <person name="Barry K.W."/>
            <person name="Haridas S."/>
            <person name="Chen C."/>
            <person name="Bauer D."/>
            <person name="Andreopoulos W."/>
            <person name="Pangilinan J."/>
            <person name="LaButti K."/>
            <person name="Riley R."/>
            <person name="Lipzen A."/>
            <person name="Clum A."/>
            <person name="Drula E."/>
            <person name="Henrissat B."/>
            <person name="Kohler A."/>
            <person name="Grigoriev I.V."/>
            <person name="Martin F.M."/>
            <person name="Hacquard S."/>
        </authorList>
    </citation>
    <scope>NUCLEOTIDE SEQUENCE</scope>
    <source>
        <strain evidence="1">MPI-SDFR-AT-0117</strain>
    </source>
</reference>
<keyword evidence="2" id="KW-1185">Reference proteome</keyword>
<organism evidence="1 2">
    <name type="scientific">Plectosphaerella plurivora</name>
    <dbReference type="NCBI Taxonomy" id="936078"/>
    <lineage>
        <taxon>Eukaryota</taxon>
        <taxon>Fungi</taxon>
        <taxon>Dikarya</taxon>
        <taxon>Ascomycota</taxon>
        <taxon>Pezizomycotina</taxon>
        <taxon>Sordariomycetes</taxon>
        <taxon>Hypocreomycetidae</taxon>
        <taxon>Glomerellales</taxon>
        <taxon>Plectosphaerellaceae</taxon>
        <taxon>Plectosphaerella</taxon>
    </lineage>
</organism>
<dbReference type="Proteomes" id="UP000770015">
    <property type="component" value="Unassembled WGS sequence"/>
</dbReference>
<name>A0A9P8VL57_9PEZI</name>
<accession>A0A9P8VL57</accession>
<sequence>MTMIAAKVMDVVAEVSLPGGGKLYYASYFCRLQRKEQLREGNATKEAQAAVSLLYAIIAQLFEIMRQISALDADVRFEDALGLTPENILGLDGSMHTWERGMEVLDAVVKVMPAGTLCLIDALHWLDNRGTEAQLRNLIAVLRSSKMKVLFTTSGRCAALAKEMTRGEIKSVDCDRF</sequence>
<protein>
    <submittedName>
        <fullName evidence="1">Uncharacterized protein</fullName>
    </submittedName>
</protein>
<dbReference type="AlphaFoldDB" id="A0A9P8VL57"/>